<dbReference type="Gene3D" id="3.20.20.140">
    <property type="entry name" value="Metal-dependent hydrolases"/>
    <property type="match status" value="1"/>
</dbReference>
<dbReference type="PANTHER" id="PTHR22642">
    <property type="entry name" value="IMIDAZOLONEPROPIONASE"/>
    <property type="match status" value="1"/>
</dbReference>
<dbReference type="RefSeq" id="WP_318647668.1">
    <property type="nucleotide sequence ID" value="NZ_CP137852.1"/>
</dbReference>
<dbReference type="InterPro" id="IPR011059">
    <property type="entry name" value="Metal-dep_hydrolase_composite"/>
</dbReference>
<dbReference type="Gene3D" id="3.10.310.70">
    <property type="match status" value="1"/>
</dbReference>
<dbReference type="GO" id="GO:0016787">
    <property type="term" value="F:hydrolase activity"/>
    <property type="evidence" value="ECO:0007669"/>
    <property type="project" value="UniProtKB-KW"/>
</dbReference>
<dbReference type="CDD" id="cd01300">
    <property type="entry name" value="YtcJ_like"/>
    <property type="match status" value="1"/>
</dbReference>
<dbReference type="EMBL" id="CP137852">
    <property type="protein sequence ID" value="WPB83711.1"/>
    <property type="molecule type" value="Genomic_DNA"/>
</dbReference>
<dbReference type="EC" id="3.5.-.-" evidence="2"/>
<dbReference type="InterPro" id="IPR033932">
    <property type="entry name" value="YtcJ-like"/>
</dbReference>
<gene>
    <name evidence="2" type="ORF">R9Z33_16540</name>
</gene>
<organism evidence="2 3">
    <name type="scientific">Sediminicoccus rosea</name>
    <dbReference type="NCBI Taxonomy" id="1225128"/>
    <lineage>
        <taxon>Bacteria</taxon>
        <taxon>Pseudomonadati</taxon>
        <taxon>Pseudomonadota</taxon>
        <taxon>Alphaproteobacteria</taxon>
        <taxon>Acetobacterales</taxon>
        <taxon>Roseomonadaceae</taxon>
        <taxon>Sediminicoccus</taxon>
    </lineage>
</organism>
<dbReference type="InterPro" id="IPR032466">
    <property type="entry name" value="Metal_Hydrolase"/>
</dbReference>
<evidence type="ECO:0000313" key="3">
    <source>
        <dbReference type="Proteomes" id="UP001305521"/>
    </source>
</evidence>
<accession>A0ABZ0PDX5</accession>
<protein>
    <submittedName>
        <fullName evidence="2">Amidohydrolase</fullName>
        <ecNumber evidence="2">3.5.-.-</ecNumber>
    </submittedName>
</protein>
<dbReference type="Gene3D" id="2.30.40.10">
    <property type="entry name" value="Urease, subunit C, domain 1"/>
    <property type="match status" value="1"/>
</dbReference>
<dbReference type="PANTHER" id="PTHR22642:SF2">
    <property type="entry name" value="PROTEIN LONG AFTER FAR-RED 3"/>
    <property type="match status" value="1"/>
</dbReference>
<reference evidence="2 3" key="1">
    <citation type="submission" date="2023-11" db="EMBL/GenBank/DDBJ databases">
        <title>Arctic aerobic anoxygenic photoheterotroph Sediminicoccus rosea KRV36 adapts its photosynthesis to long days of polar summer.</title>
        <authorList>
            <person name="Tomasch J."/>
            <person name="Kopejtka K."/>
            <person name="Bily T."/>
            <person name="Gardiner A.T."/>
            <person name="Gardian Z."/>
            <person name="Shivaramu S."/>
            <person name="Koblizek M."/>
            <person name="Engelhardt F."/>
            <person name="Kaftan D."/>
        </authorList>
    </citation>
    <scope>NUCLEOTIDE SEQUENCE [LARGE SCALE GENOMIC DNA]</scope>
    <source>
        <strain evidence="2 3">R-30</strain>
    </source>
</reference>
<dbReference type="Proteomes" id="UP001305521">
    <property type="component" value="Chromosome"/>
</dbReference>
<dbReference type="Pfam" id="PF07969">
    <property type="entry name" value="Amidohydro_3"/>
    <property type="match status" value="1"/>
</dbReference>
<proteinExistence type="predicted"/>
<dbReference type="SUPFAM" id="SSF51556">
    <property type="entry name" value="Metallo-dependent hydrolases"/>
    <property type="match status" value="1"/>
</dbReference>
<dbReference type="InterPro" id="IPR013108">
    <property type="entry name" value="Amidohydro_3"/>
</dbReference>
<sequence>MRSAAAATAGAFVCEAATPGTAQAQQSSFQDLAGRFESRSLPQVTIFRAREIITLDPDKPSATAVAILGDRIVAVGSVAELQAAANGQPYRVDETFADKVIAPGLIAQHDHPLLTGLTMVSEIIAIEDWVLPAGVVPAAKTPEAYRARLAEASAKLRDPAALLVTWGYHPLFHGALTRADLDRISTARPIIVWHRSAHEFIVNGKALDTYGIDAAFVAGLSEAARAQSNLDEGHFWEGGMFGVMPKLLPAIATPDRLRRGLEFVVGYYHANGVTLGCEPGGLFSKQLQDAQNAVLSRPDSPFRFFFIPDGKSIIAAFPDTAISETEKVLGWGEGMTAMVPRAIKLFADGAIYSLAMQLRDPYIDEGHGEWIMQPDVFGRAFRVYWDAGYQIHVHVNGDAGLDMVLDTVETNMRRRPRHDHRTLAIHLAVSRKDQVERMKRLGVIVSANPYYVRALADAYAQKGLGPERADTMVRLGDIERAGVSYSLHSDMPMAPGQPLFLMHCAVNRTTESGRVAAPDQRASRLAALQGITLNAAHSLRMDAEIGSIVPGKLANFSILEENPLTVDAARIKDIAVWGTVHEGRVLPVRRG</sequence>
<keyword evidence="2" id="KW-0378">Hydrolase</keyword>
<feature type="domain" description="Amidohydrolase 3" evidence="1">
    <location>
        <begin position="148"/>
        <end position="586"/>
    </location>
</feature>
<evidence type="ECO:0000313" key="2">
    <source>
        <dbReference type="EMBL" id="WPB83711.1"/>
    </source>
</evidence>
<name>A0ABZ0PDX5_9PROT</name>
<keyword evidence="3" id="KW-1185">Reference proteome</keyword>
<evidence type="ECO:0000259" key="1">
    <source>
        <dbReference type="Pfam" id="PF07969"/>
    </source>
</evidence>
<dbReference type="SUPFAM" id="SSF51338">
    <property type="entry name" value="Composite domain of metallo-dependent hydrolases"/>
    <property type="match status" value="1"/>
</dbReference>